<dbReference type="AlphaFoldDB" id="A0A8W8P2M9"/>
<sequence length="1054" mass="121130">MICHFIFPENSLCSNDLIDLNTADINNRNIILTECGLLPKLFHNVYICSTHFTFLLKRNSDVHRRKTCQVPFFINSHESHPSSSITKKQKCSRSLTISDILKIHRGYGPVLPIGTPICTSCLVKLSAPSIEEDEDVMTRDITTKTHRQHVINEEPLHDDLSSATAEMDGMVSNQETVKKLKADLNSFIKTAPEGQNEFMQFQADKNCTDSESEFFQSQTTSTEGTEMSSQGSLKVDIFDRLNTFLKDIDLEPFSFPHLLWKTYTAKTKHKYFKGMQNMLERVAEILFDNEKETVVKEFYREVGNSDPVDVSLDVCDDTTDALIESYKKAYSWQIKRQILSVLCVSRTYQEMKILLPDVTEYRYYIAKKHANFEGCCLPPPEKDDVRQRMDPAKLDNFLEFITSSHIVKDLPFGQKKIRTSKGKIIETPNIIRCMAPQAIIDQYQQYCREQEIEPLGRSTMFRILQNCTATIRKSLEGLDYYLAEGGRSFEDLIDIVHKLENDEERAKHLQDVLLAAKRYLKTDFKIHVAETSEVADHCRRHALSDDSTLFSLQCSHSHNHFCESCEQIKEVVRDVKQLVNQFDFTNRDDKDDIIFRLMHAELGISSWKSHLLRAKNQEEAKQEVFKSLSSSSACIVLDWAMKFLPRKYREDSQDWFGKRGISWHVAVVFTKDDGILKGLTYLHIFDGQISQDASVTTAVILDVVQSLNQQYPDITTIHLWSDNAGCYKSSETISTIYHHCKAVHSFDFCEAQDGKGACDRTAAVIKANIRRFVNEGHDVVTARDMKQAIEKTSKNVQYRVKVVGVETTERQKFKPIPSISTFNNFKFLVGRLQVWRHYGIGVGSTIPGTKLQNIMPYSLKIWEEDNSDVHFHAFLCKPKTKLEEQNIFTCTHEGCVKTFCRAEELDQHLLVGDCHLKLEKERSNDLVIQKYAKILQEENQEHYTLSCISKERTGDNILEKGWGLKEGRKCTRFSKKQKSYLENKFNIGLKSGRKEDPVSVSEEMRSLKTEDGERVFAYEELLTAQQIAGFFSRMCKKSQSAISESLFDSIHNML</sequence>
<organism evidence="1 2">
    <name type="scientific">Magallana gigas</name>
    <name type="common">Pacific oyster</name>
    <name type="synonym">Crassostrea gigas</name>
    <dbReference type="NCBI Taxonomy" id="29159"/>
    <lineage>
        <taxon>Eukaryota</taxon>
        <taxon>Metazoa</taxon>
        <taxon>Spiralia</taxon>
        <taxon>Lophotrochozoa</taxon>
        <taxon>Mollusca</taxon>
        <taxon>Bivalvia</taxon>
        <taxon>Autobranchia</taxon>
        <taxon>Pteriomorphia</taxon>
        <taxon>Ostreida</taxon>
        <taxon>Ostreoidea</taxon>
        <taxon>Ostreidae</taxon>
        <taxon>Magallana</taxon>
    </lineage>
</organism>
<name>A0A8W8P2M9_MAGGI</name>
<accession>A0A8W8P2M9</accession>
<dbReference type="Proteomes" id="UP000005408">
    <property type="component" value="Unassembled WGS sequence"/>
</dbReference>
<dbReference type="PANTHER" id="PTHR33845:SF1">
    <property type="entry name" value="C2H2-TYPE DOMAIN-CONTAINING PROTEIN"/>
    <property type="match status" value="1"/>
</dbReference>
<proteinExistence type="predicted"/>
<keyword evidence="2" id="KW-1185">Reference proteome</keyword>
<evidence type="ECO:0008006" key="3">
    <source>
        <dbReference type="Google" id="ProtNLM"/>
    </source>
</evidence>
<dbReference type="PANTHER" id="PTHR33845">
    <property type="entry name" value="C2H2-TYPE DOMAIN-CONTAINING PROTEIN"/>
    <property type="match status" value="1"/>
</dbReference>
<evidence type="ECO:0000313" key="2">
    <source>
        <dbReference type="Proteomes" id="UP000005408"/>
    </source>
</evidence>
<reference evidence="1" key="1">
    <citation type="submission" date="2022-08" db="UniProtKB">
        <authorList>
            <consortium name="EnsemblMetazoa"/>
        </authorList>
    </citation>
    <scope>IDENTIFICATION</scope>
    <source>
        <strain evidence="1">05x7-T-G4-1.051#20</strain>
    </source>
</reference>
<dbReference type="EnsemblMetazoa" id="G9596.1">
    <property type="protein sequence ID" value="G9596.1:cds"/>
    <property type="gene ID" value="G9596"/>
</dbReference>
<protein>
    <recommendedName>
        <fullName evidence="3">C2H2-type domain-containing protein</fullName>
    </recommendedName>
</protein>
<evidence type="ECO:0000313" key="1">
    <source>
        <dbReference type="EnsemblMetazoa" id="G9596.1:cds"/>
    </source>
</evidence>